<sequence>MGSFWQTLGQKMAERWLTLLVIPGALYLAAIGVATTLGQAHALDVGRLHRRITAAARNPAVANGTGQIVLLVAALAAAALVGLAAQVSGRVVEHAVLAADWYTWPRPLRAVARWRIRRRAAAWDKAEAAYQAEREKARAALELGRRADRAERDRAYAMMLRISEGRPERPTWSGERMHAVTTQLGESGIDLPREWPRLWLTFPDSVRKEITAARGELTRATTLGGWAVLYLLLTAWWWPAALVAAVVGGTARYRVRGTVDTYAQLVEAGTLLQGREGPA</sequence>
<evidence type="ECO:0000313" key="2">
    <source>
        <dbReference type="EMBL" id="GAA2041277.1"/>
    </source>
</evidence>
<evidence type="ECO:0000313" key="3">
    <source>
        <dbReference type="Proteomes" id="UP001500751"/>
    </source>
</evidence>
<feature type="transmembrane region" description="Helical" evidence="1">
    <location>
        <begin position="227"/>
        <end position="247"/>
    </location>
</feature>
<keyword evidence="1" id="KW-0812">Transmembrane</keyword>
<keyword evidence="1" id="KW-1133">Transmembrane helix</keyword>
<evidence type="ECO:0008006" key="4">
    <source>
        <dbReference type="Google" id="ProtNLM"/>
    </source>
</evidence>
<accession>A0ABP5G8I9</accession>
<keyword evidence="3" id="KW-1185">Reference proteome</keyword>
<feature type="transmembrane region" description="Helical" evidence="1">
    <location>
        <begin position="61"/>
        <end position="85"/>
    </location>
</feature>
<comment type="caution">
    <text evidence="2">The sequence shown here is derived from an EMBL/GenBank/DDBJ whole genome shotgun (WGS) entry which is preliminary data.</text>
</comment>
<evidence type="ECO:0000256" key="1">
    <source>
        <dbReference type="SAM" id="Phobius"/>
    </source>
</evidence>
<protein>
    <recommendedName>
        <fullName evidence="4">Vegetative cell wall protein gp1</fullName>
    </recommendedName>
</protein>
<gene>
    <name evidence="2" type="ORF">GCM10009839_49590</name>
</gene>
<dbReference type="EMBL" id="BAAAQN010000031">
    <property type="protein sequence ID" value="GAA2041277.1"/>
    <property type="molecule type" value="Genomic_DNA"/>
</dbReference>
<name>A0ABP5G8I9_9ACTN</name>
<keyword evidence="1" id="KW-0472">Membrane</keyword>
<dbReference type="Proteomes" id="UP001500751">
    <property type="component" value="Unassembled WGS sequence"/>
</dbReference>
<proteinExistence type="predicted"/>
<reference evidence="3" key="1">
    <citation type="journal article" date="2019" name="Int. J. Syst. Evol. Microbiol.">
        <title>The Global Catalogue of Microorganisms (GCM) 10K type strain sequencing project: providing services to taxonomists for standard genome sequencing and annotation.</title>
        <authorList>
            <consortium name="The Broad Institute Genomics Platform"/>
            <consortium name="The Broad Institute Genome Sequencing Center for Infectious Disease"/>
            <person name="Wu L."/>
            <person name="Ma J."/>
        </authorList>
    </citation>
    <scope>NUCLEOTIDE SEQUENCE [LARGE SCALE GENOMIC DNA]</scope>
    <source>
        <strain evidence="3">JCM 16014</strain>
    </source>
</reference>
<organism evidence="2 3">
    <name type="scientific">Catenulispora yoronensis</name>
    <dbReference type="NCBI Taxonomy" id="450799"/>
    <lineage>
        <taxon>Bacteria</taxon>
        <taxon>Bacillati</taxon>
        <taxon>Actinomycetota</taxon>
        <taxon>Actinomycetes</taxon>
        <taxon>Catenulisporales</taxon>
        <taxon>Catenulisporaceae</taxon>
        <taxon>Catenulispora</taxon>
    </lineage>
</organism>
<feature type="transmembrane region" description="Helical" evidence="1">
    <location>
        <begin position="20"/>
        <end position="40"/>
    </location>
</feature>